<gene>
    <name evidence="1" type="ORF">QWI16_16380</name>
</gene>
<evidence type="ECO:0000313" key="2">
    <source>
        <dbReference type="Proteomes" id="UP001168380"/>
    </source>
</evidence>
<dbReference type="RefSeq" id="WP_302714754.1">
    <property type="nucleotide sequence ID" value="NZ_JAULRT010000062.1"/>
</dbReference>
<dbReference type="EMBL" id="JAULRT010000062">
    <property type="protein sequence ID" value="MDO3383761.1"/>
    <property type="molecule type" value="Genomic_DNA"/>
</dbReference>
<dbReference type="Proteomes" id="UP001168380">
    <property type="component" value="Unassembled WGS sequence"/>
</dbReference>
<sequence>MKIETVADIKKLPSVLEVAEVSARLIELVDAIRKTGVPPIEGAQAINDLISYQGYSEEVISLTASKLVIEWTKETYDSEDNELIEWHTANVVNMTRSEAVEFFRRRMEADITHFERNEIEGCLADIGIET</sequence>
<proteinExistence type="predicted"/>
<accession>A0ABT8TI33</accession>
<name>A0ABT8TI33_9GAMM</name>
<reference evidence="1" key="1">
    <citation type="submission" date="2023-07" db="EMBL/GenBank/DDBJ databases">
        <title>Gilvimarinus algae sp. nov., isolated from the surface of Kelp.</title>
        <authorList>
            <person name="Sun Y.Y."/>
            <person name="Gong Y."/>
            <person name="Du Z.J."/>
        </authorList>
    </citation>
    <scope>NUCLEOTIDE SEQUENCE</scope>
    <source>
        <strain evidence="1">SDUM040014</strain>
    </source>
</reference>
<comment type="caution">
    <text evidence="1">The sequence shown here is derived from an EMBL/GenBank/DDBJ whole genome shotgun (WGS) entry which is preliminary data.</text>
</comment>
<keyword evidence="2" id="KW-1185">Reference proteome</keyword>
<organism evidence="1 2">
    <name type="scientific">Gilvimarinus algae</name>
    <dbReference type="NCBI Taxonomy" id="3058037"/>
    <lineage>
        <taxon>Bacteria</taxon>
        <taxon>Pseudomonadati</taxon>
        <taxon>Pseudomonadota</taxon>
        <taxon>Gammaproteobacteria</taxon>
        <taxon>Cellvibrionales</taxon>
        <taxon>Cellvibrionaceae</taxon>
        <taxon>Gilvimarinus</taxon>
    </lineage>
</organism>
<evidence type="ECO:0000313" key="1">
    <source>
        <dbReference type="EMBL" id="MDO3383761.1"/>
    </source>
</evidence>
<protein>
    <submittedName>
        <fullName evidence="1">Uncharacterized protein</fullName>
    </submittedName>
</protein>